<comment type="caution">
    <text evidence="1">The sequence shown here is derived from an EMBL/GenBank/DDBJ whole genome shotgun (WGS) entry which is preliminary data.</text>
</comment>
<keyword evidence="2" id="KW-1185">Reference proteome</keyword>
<name>A0ABV8KN39_9ACTN</name>
<organism evidence="1 2">
    <name type="scientific">Micromonospora zhanjiangensis</name>
    <dbReference type="NCBI Taxonomy" id="1522057"/>
    <lineage>
        <taxon>Bacteria</taxon>
        <taxon>Bacillati</taxon>
        <taxon>Actinomycetota</taxon>
        <taxon>Actinomycetes</taxon>
        <taxon>Micromonosporales</taxon>
        <taxon>Micromonosporaceae</taxon>
        <taxon>Micromonospora</taxon>
    </lineage>
</organism>
<dbReference type="Proteomes" id="UP001595868">
    <property type="component" value="Unassembled WGS sequence"/>
</dbReference>
<evidence type="ECO:0000313" key="1">
    <source>
        <dbReference type="EMBL" id="MFC4107362.1"/>
    </source>
</evidence>
<accession>A0ABV8KN39</accession>
<proteinExistence type="predicted"/>
<dbReference type="RefSeq" id="WP_377546171.1">
    <property type="nucleotide sequence ID" value="NZ_JBHSBN010000009.1"/>
</dbReference>
<gene>
    <name evidence="1" type="ORF">ACFOX0_15705</name>
</gene>
<protein>
    <recommendedName>
        <fullName evidence="3">Hemerythrin HHE cation binding domain-containing protein</fullName>
    </recommendedName>
</protein>
<reference evidence="2" key="1">
    <citation type="journal article" date="2019" name="Int. J. Syst. Evol. Microbiol.">
        <title>The Global Catalogue of Microorganisms (GCM) 10K type strain sequencing project: providing services to taxonomists for standard genome sequencing and annotation.</title>
        <authorList>
            <consortium name="The Broad Institute Genomics Platform"/>
            <consortium name="The Broad Institute Genome Sequencing Center for Infectious Disease"/>
            <person name="Wu L."/>
            <person name="Ma J."/>
        </authorList>
    </citation>
    <scope>NUCLEOTIDE SEQUENCE [LARGE SCALE GENOMIC DNA]</scope>
    <source>
        <strain evidence="2">2902at01</strain>
    </source>
</reference>
<evidence type="ECO:0008006" key="3">
    <source>
        <dbReference type="Google" id="ProtNLM"/>
    </source>
</evidence>
<evidence type="ECO:0000313" key="2">
    <source>
        <dbReference type="Proteomes" id="UP001595868"/>
    </source>
</evidence>
<dbReference type="EMBL" id="JBHSBN010000009">
    <property type="protein sequence ID" value="MFC4107362.1"/>
    <property type="molecule type" value="Genomic_DNA"/>
</dbReference>
<sequence length="159" mass="17154">MVTGAARQPATIPTAADDRSLPASRRLRAGLLPAIRGIEQTLAAPAGDPAWRHGLAVRLCTLQGSFAEHVRATEGADGLYAELLDRAPWLAHSTRALVREHGAVAATIGALRRRTELPETGVDELRNRSVDLLRALARHRQRGADLIHHAYELDLGGET</sequence>